<dbReference type="PANTHER" id="PTHR43806:SF67">
    <property type="entry name" value="EGF-LIKE DOMAIN-CONTAINING PROTEIN"/>
    <property type="match status" value="1"/>
</dbReference>
<reference evidence="12" key="2">
    <citation type="submission" date="2010-04" db="EMBL/GenBank/DDBJ databases">
        <authorList>
            <person name="Buell R."/>
            <person name="Hamilton J."/>
            <person name="Hostetler J."/>
        </authorList>
    </citation>
    <scope>NUCLEOTIDE SEQUENCE [LARGE SCALE GENOMIC DNA]</scope>
    <source>
        <strain evidence="12">DAOM:BR144</strain>
    </source>
</reference>
<dbReference type="EMBL" id="GL376585">
    <property type="status" value="NOT_ANNOTATED_CDS"/>
    <property type="molecule type" value="Genomic_DNA"/>
</dbReference>
<evidence type="ECO:0000256" key="4">
    <source>
        <dbReference type="ARBA" id="ARBA00022825"/>
    </source>
</evidence>
<dbReference type="GO" id="GO:0006508">
    <property type="term" value="P:proteolysis"/>
    <property type="evidence" value="ECO:0007669"/>
    <property type="project" value="UniProtKB-KW"/>
</dbReference>
<evidence type="ECO:0000256" key="8">
    <source>
        <dbReference type="PROSITE-ProRule" id="PRU01240"/>
    </source>
</evidence>
<dbReference type="eggNOG" id="KOG1153">
    <property type="taxonomic scope" value="Eukaryota"/>
</dbReference>
<evidence type="ECO:0000256" key="6">
    <source>
        <dbReference type="ARBA" id="ARBA00023619"/>
    </source>
</evidence>
<reference evidence="12" key="1">
    <citation type="journal article" date="2010" name="Genome Biol.">
        <title>Genome sequence of the necrotrophic plant pathogen Pythium ultimum reveals original pathogenicity mechanisms and effector repertoire.</title>
        <authorList>
            <person name="Levesque C.A."/>
            <person name="Brouwer H."/>
            <person name="Cano L."/>
            <person name="Hamilton J.P."/>
            <person name="Holt C."/>
            <person name="Huitema E."/>
            <person name="Raffaele S."/>
            <person name="Robideau G.P."/>
            <person name="Thines M."/>
            <person name="Win J."/>
            <person name="Zerillo M.M."/>
            <person name="Beakes G.W."/>
            <person name="Boore J.L."/>
            <person name="Busam D."/>
            <person name="Dumas B."/>
            <person name="Ferriera S."/>
            <person name="Fuerstenberg S.I."/>
            <person name="Gachon C.M."/>
            <person name="Gaulin E."/>
            <person name="Govers F."/>
            <person name="Grenville-Briggs L."/>
            <person name="Horner N."/>
            <person name="Hostetler J."/>
            <person name="Jiang R.H."/>
            <person name="Johnson J."/>
            <person name="Krajaejun T."/>
            <person name="Lin H."/>
            <person name="Meijer H.J."/>
            <person name="Moore B."/>
            <person name="Morris P."/>
            <person name="Phuntmart V."/>
            <person name="Puiu D."/>
            <person name="Shetty J."/>
            <person name="Stajich J.E."/>
            <person name="Tripathy S."/>
            <person name="Wawra S."/>
            <person name="van West P."/>
            <person name="Whitty B.R."/>
            <person name="Coutinho P.M."/>
            <person name="Henrissat B."/>
            <person name="Martin F."/>
            <person name="Thomas P.D."/>
            <person name="Tyler B.M."/>
            <person name="De Vries R.P."/>
            <person name="Kamoun S."/>
            <person name="Yandell M."/>
            <person name="Tisserat N."/>
            <person name="Buell C.R."/>
        </authorList>
    </citation>
    <scope>NUCLEOTIDE SEQUENCE</scope>
    <source>
        <strain evidence="12">DAOM:BR144</strain>
    </source>
</reference>
<dbReference type="InterPro" id="IPR050131">
    <property type="entry name" value="Peptidase_S8_subtilisin-like"/>
</dbReference>
<dbReference type="Gene3D" id="3.40.50.200">
    <property type="entry name" value="Peptidase S8/S53 domain"/>
    <property type="match status" value="1"/>
</dbReference>
<evidence type="ECO:0000313" key="11">
    <source>
        <dbReference type="EnsemblProtists" id="PYU1_T007635"/>
    </source>
</evidence>
<evidence type="ECO:0000256" key="5">
    <source>
        <dbReference type="ARBA" id="ARBA00023529"/>
    </source>
</evidence>
<sequence>MNVRFATFLAALAVAAGSANAAARVHPGVHRALRKDGTVDLVIELAQTTESTLESIQETAFSSRTAKVEAIKSKLQAQSKVASAEVEKVLNQEASGLHNGFKNLWISNQVYVESASFELVEKLAGLPSISEILEQEVIYIEKPEVVSDTNELVGQEWGIQRIGANKVWADGNIGQGVIVGSIDTGVRATHEALKRNFLGKNGWYDPEKNAPEPYDIDGHGSHTMGTIAGSKGVGVAPGAQWISCKGCREYESDTGPAVSCPQVDLLTCAQWMLCPTDTNGENEDCSKAPRVVSNSWGGAGGRPYFQAAAAAWVKAGIVPVFSQGNSGRNGCATAGSPGDYPNVIGVGSSTSTDALSAYSGKGPTLNTNRRKPDITAPGQLIRSLSNETDNAYMTISGTSMAAPHVAGAIALLLAAQPDLAIDEIKVALYTTTDQKGLAPTNYTCGATSDQAWPNNQFGHGRLNVFNAYEGFRPAP</sequence>
<feature type="active site" description="Charge relay system" evidence="7 8">
    <location>
        <position position="399"/>
    </location>
</feature>
<feature type="active site" description="Charge relay system" evidence="7 8">
    <location>
        <position position="183"/>
    </location>
</feature>
<dbReference type="PROSITE" id="PS51892">
    <property type="entry name" value="SUBTILASE"/>
    <property type="match status" value="1"/>
</dbReference>
<dbReference type="InterPro" id="IPR036852">
    <property type="entry name" value="Peptidase_S8/S53_dom_sf"/>
</dbReference>
<feature type="domain" description="Peptidase S8/S53" evidence="10">
    <location>
        <begin position="174"/>
        <end position="460"/>
    </location>
</feature>
<accession>K3WRP1</accession>
<evidence type="ECO:0000256" key="1">
    <source>
        <dbReference type="ARBA" id="ARBA00011073"/>
    </source>
</evidence>
<dbReference type="AlphaFoldDB" id="K3WRP1"/>
<evidence type="ECO:0000259" key="10">
    <source>
        <dbReference type="Pfam" id="PF00082"/>
    </source>
</evidence>
<reference evidence="11" key="3">
    <citation type="submission" date="2015-02" db="UniProtKB">
        <authorList>
            <consortium name="EnsemblProtists"/>
        </authorList>
    </citation>
    <scope>IDENTIFICATION</scope>
    <source>
        <strain evidence="11">DAOM BR144</strain>
    </source>
</reference>
<dbReference type="PANTHER" id="PTHR43806">
    <property type="entry name" value="PEPTIDASE S8"/>
    <property type="match status" value="1"/>
</dbReference>
<dbReference type="Proteomes" id="UP000019132">
    <property type="component" value="Unassembled WGS sequence"/>
</dbReference>
<keyword evidence="3 8" id="KW-0378">Hydrolase</keyword>
<feature type="signal peptide" evidence="9">
    <location>
        <begin position="1"/>
        <end position="21"/>
    </location>
</feature>
<keyword evidence="12" id="KW-1185">Reference proteome</keyword>
<feature type="active site" description="Charge relay system" evidence="7 8">
    <location>
        <position position="219"/>
    </location>
</feature>
<evidence type="ECO:0000256" key="2">
    <source>
        <dbReference type="ARBA" id="ARBA00022670"/>
    </source>
</evidence>
<keyword evidence="2 8" id="KW-0645">Protease</keyword>
<evidence type="ECO:0000256" key="7">
    <source>
        <dbReference type="PIRSR" id="PIRSR615500-1"/>
    </source>
</evidence>
<dbReference type="PROSITE" id="PS00138">
    <property type="entry name" value="SUBTILASE_SER"/>
    <property type="match status" value="1"/>
</dbReference>
<organism evidence="11 12">
    <name type="scientific">Globisporangium ultimum (strain ATCC 200006 / CBS 805.95 / DAOM BR144)</name>
    <name type="common">Pythium ultimum</name>
    <dbReference type="NCBI Taxonomy" id="431595"/>
    <lineage>
        <taxon>Eukaryota</taxon>
        <taxon>Sar</taxon>
        <taxon>Stramenopiles</taxon>
        <taxon>Oomycota</taxon>
        <taxon>Peronosporomycetes</taxon>
        <taxon>Pythiales</taxon>
        <taxon>Pythiaceae</taxon>
        <taxon>Globisporangium</taxon>
    </lineage>
</organism>
<proteinExistence type="inferred from homology"/>
<feature type="chain" id="PRO_5003868032" description="subtilisin" evidence="9">
    <location>
        <begin position="22"/>
        <end position="475"/>
    </location>
</feature>
<dbReference type="InterPro" id="IPR000209">
    <property type="entry name" value="Peptidase_S8/S53_dom"/>
</dbReference>
<dbReference type="SUPFAM" id="SSF52743">
    <property type="entry name" value="Subtilisin-like"/>
    <property type="match status" value="1"/>
</dbReference>
<dbReference type="InParanoid" id="K3WRP1"/>
<dbReference type="InterPro" id="IPR023828">
    <property type="entry name" value="Peptidase_S8_Ser-AS"/>
</dbReference>
<evidence type="ECO:0000256" key="3">
    <source>
        <dbReference type="ARBA" id="ARBA00022801"/>
    </source>
</evidence>
<dbReference type="EnsemblProtists" id="PYU1_T007635">
    <property type="protein sequence ID" value="PYU1_T007635"/>
    <property type="gene ID" value="PYU1_G007619"/>
</dbReference>
<dbReference type="InterPro" id="IPR015500">
    <property type="entry name" value="Peptidase_S8_subtilisin-rel"/>
</dbReference>
<evidence type="ECO:0000313" key="12">
    <source>
        <dbReference type="Proteomes" id="UP000019132"/>
    </source>
</evidence>
<comment type="similarity">
    <text evidence="1 8">Belongs to the peptidase S8 family.</text>
</comment>
<keyword evidence="4 8" id="KW-0720">Serine protease</keyword>
<comment type="catalytic activity">
    <reaction evidence="5">
        <text>Hydrolysis of proteins with broad specificity for peptide bonds, and a preference for a large uncharged residue in P1. Hydrolyzes peptide amides.</text>
        <dbReference type="EC" id="3.4.21.62"/>
    </reaction>
</comment>
<dbReference type="GO" id="GO:0004252">
    <property type="term" value="F:serine-type endopeptidase activity"/>
    <property type="evidence" value="ECO:0007669"/>
    <property type="project" value="UniProtKB-UniRule"/>
</dbReference>
<dbReference type="EC" id="3.4.21.62" evidence="6"/>
<name>K3WRP1_GLOUD</name>
<dbReference type="Pfam" id="PF00082">
    <property type="entry name" value="Peptidase_S8"/>
    <property type="match status" value="1"/>
</dbReference>
<dbReference type="HOGENOM" id="CLU_011263_7_3_1"/>
<dbReference type="VEuPathDB" id="FungiDB:PYU1_G007619"/>
<protein>
    <recommendedName>
        <fullName evidence="6">subtilisin</fullName>
        <ecNumber evidence="6">3.4.21.62</ecNumber>
    </recommendedName>
</protein>
<dbReference type="STRING" id="431595.K3WRP1"/>
<evidence type="ECO:0000256" key="9">
    <source>
        <dbReference type="SAM" id="SignalP"/>
    </source>
</evidence>
<keyword evidence="9" id="KW-0732">Signal</keyword>
<dbReference type="PRINTS" id="PR00723">
    <property type="entry name" value="SUBTILISIN"/>
</dbReference>